<dbReference type="OrthoDB" id="191651at2759"/>
<evidence type="ECO:0000256" key="2">
    <source>
        <dbReference type="ARBA" id="ARBA00022723"/>
    </source>
</evidence>
<dbReference type="AlphaFoldDB" id="A0A9P7E122"/>
<evidence type="ECO:0000313" key="8">
    <source>
        <dbReference type="EMBL" id="KAG1808240.1"/>
    </source>
</evidence>
<reference evidence="8" key="1">
    <citation type="journal article" date="2020" name="New Phytol.">
        <title>Comparative genomics reveals dynamic genome evolution in host specialist ectomycorrhizal fungi.</title>
        <authorList>
            <person name="Lofgren L.A."/>
            <person name="Nguyen N.H."/>
            <person name="Vilgalys R."/>
            <person name="Ruytinx J."/>
            <person name="Liao H.L."/>
            <person name="Branco S."/>
            <person name="Kuo A."/>
            <person name="LaButti K."/>
            <person name="Lipzen A."/>
            <person name="Andreopoulos W."/>
            <person name="Pangilinan J."/>
            <person name="Riley R."/>
            <person name="Hundley H."/>
            <person name="Na H."/>
            <person name="Barry K."/>
            <person name="Grigoriev I.V."/>
            <person name="Stajich J.E."/>
            <person name="Kennedy P.G."/>
        </authorList>
    </citation>
    <scope>NUCLEOTIDE SEQUENCE</scope>
    <source>
        <strain evidence="8">MN1</strain>
    </source>
</reference>
<comment type="subcellular location">
    <subcellularLocation>
        <location evidence="1">Nucleus</location>
    </subcellularLocation>
</comment>
<dbReference type="GO" id="GO:0003723">
    <property type="term" value="F:RNA binding"/>
    <property type="evidence" value="ECO:0007669"/>
    <property type="project" value="TreeGrafter"/>
</dbReference>
<dbReference type="Gene3D" id="3.30.160.60">
    <property type="entry name" value="Classic Zinc Finger"/>
    <property type="match status" value="1"/>
</dbReference>
<feature type="region of interest" description="Disordered" evidence="6">
    <location>
        <begin position="85"/>
        <end position="113"/>
    </location>
</feature>
<keyword evidence="2" id="KW-0479">Metal-binding</keyword>
<feature type="compositionally biased region" description="Basic residues" evidence="6">
    <location>
        <begin position="339"/>
        <end position="348"/>
    </location>
</feature>
<proteinExistence type="predicted"/>
<evidence type="ECO:0000313" key="9">
    <source>
        <dbReference type="Proteomes" id="UP000807769"/>
    </source>
</evidence>
<dbReference type="SUPFAM" id="SSF57667">
    <property type="entry name" value="beta-beta-alpha zinc fingers"/>
    <property type="match status" value="1"/>
</dbReference>
<dbReference type="SMART" id="SM00451">
    <property type="entry name" value="ZnF_U1"/>
    <property type="match status" value="1"/>
</dbReference>
<dbReference type="GO" id="GO:0000398">
    <property type="term" value="P:mRNA splicing, via spliceosome"/>
    <property type="evidence" value="ECO:0007669"/>
    <property type="project" value="InterPro"/>
</dbReference>
<sequence length="348" mass="37600">MSEYWVSHKRYHCKYCNIYIADDVPSRQHHENGMRHKGNVERFVRGLYKAGEKAVKDRDEEKREMERISKVAAAAYAQDVGAGLGGVGSSSRDAPAAAPAPKMPPTKPSNPYANYSTAASLGYADPDAERAKAEANIRQTMGVAGEWQFVQNYTSASPAPVRSEVPSVSGDANGETAGSSEGDRKREAPVDDIEDERVFKLRKKRVDIGLGELYDPGLIPIKLKVKKEESTEPQPASSKAAVDDIKVDTQDAPPADAKVKIAWKRAAFQPAADEPASDGVKADSGGGGVPMVQPEESGVAKEEVLAAKIEPEPQIPPEPVKKEEASPPSLEVAASTSLFRKRKLPTRR</sequence>
<dbReference type="PROSITE" id="PS50171">
    <property type="entry name" value="ZF_MATRIN"/>
    <property type="match status" value="1"/>
</dbReference>
<evidence type="ECO:0000256" key="5">
    <source>
        <dbReference type="ARBA" id="ARBA00023242"/>
    </source>
</evidence>
<keyword evidence="3" id="KW-0863">Zinc-finger</keyword>
<dbReference type="Proteomes" id="UP000807769">
    <property type="component" value="Unassembled WGS sequence"/>
</dbReference>
<dbReference type="InterPro" id="IPR036236">
    <property type="entry name" value="Znf_C2H2_sf"/>
</dbReference>
<dbReference type="InterPro" id="IPR040023">
    <property type="entry name" value="WBP4"/>
</dbReference>
<accession>A0A9P7E122</accession>
<organism evidence="8 9">
    <name type="scientific">Suillus subaureus</name>
    <dbReference type="NCBI Taxonomy" id="48587"/>
    <lineage>
        <taxon>Eukaryota</taxon>
        <taxon>Fungi</taxon>
        <taxon>Dikarya</taxon>
        <taxon>Basidiomycota</taxon>
        <taxon>Agaricomycotina</taxon>
        <taxon>Agaricomycetes</taxon>
        <taxon>Agaricomycetidae</taxon>
        <taxon>Boletales</taxon>
        <taxon>Suillineae</taxon>
        <taxon>Suillaceae</taxon>
        <taxon>Suillus</taxon>
    </lineage>
</organism>
<dbReference type="InterPro" id="IPR000690">
    <property type="entry name" value="Matrin/U1-C_Znf_C2H2"/>
</dbReference>
<dbReference type="RefSeq" id="XP_041188524.1">
    <property type="nucleotide sequence ID" value="XM_041336760.1"/>
</dbReference>
<dbReference type="InterPro" id="IPR013085">
    <property type="entry name" value="U1-CZ_Znf_C2H2"/>
</dbReference>
<keyword evidence="5" id="KW-0539">Nucleus</keyword>
<evidence type="ECO:0000259" key="7">
    <source>
        <dbReference type="PROSITE" id="PS50171"/>
    </source>
</evidence>
<dbReference type="GO" id="GO:0008270">
    <property type="term" value="F:zinc ion binding"/>
    <property type="evidence" value="ECO:0007669"/>
    <property type="project" value="UniProtKB-KW"/>
</dbReference>
<feature type="compositionally biased region" description="Low complexity" evidence="6">
    <location>
        <begin position="89"/>
        <end position="100"/>
    </location>
</feature>
<feature type="domain" description="Matrin-type" evidence="7">
    <location>
        <begin position="11"/>
        <end position="42"/>
    </location>
</feature>
<feature type="region of interest" description="Disordered" evidence="6">
    <location>
        <begin position="226"/>
        <end position="245"/>
    </location>
</feature>
<dbReference type="PANTHER" id="PTHR13173:SF10">
    <property type="entry name" value="WW DOMAIN-BINDING PROTEIN 4"/>
    <property type="match status" value="1"/>
</dbReference>
<dbReference type="PANTHER" id="PTHR13173">
    <property type="entry name" value="WW DOMAIN BINDING PROTEIN 4"/>
    <property type="match status" value="1"/>
</dbReference>
<dbReference type="GeneID" id="64630777"/>
<evidence type="ECO:0000256" key="1">
    <source>
        <dbReference type="ARBA" id="ARBA00004123"/>
    </source>
</evidence>
<feature type="region of interest" description="Disordered" evidence="6">
    <location>
        <begin position="157"/>
        <end position="191"/>
    </location>
</feature>
<comment type="caution">
    <text evidence="8">The sequence shown here is derived from an EMBL/GenBank/DDBJ whole genome shotgun (WGS) entry which is preliminary data.</text>
</comment>
<keyword evidence="4" id="KW-0862">Zinc</keyword>
<dbReference type="Pfam" id="PF06220">
    <property type="entry name" value="zf-U1"/>
    <property type="match status" value="1"/>
</dbReference>
<keyword evidence="9" id="KW-1185">Reference proteome</keyword>
<feature type="compositionally biased region" description="Basic and acidic residues" evidence="6">
    <location>
        <begin position="298"/>
        <end position="311"/>
    </location>
</feature>
<feature type="region of interest" description="Disordered" evidence="6">
    <location>
        <begin position="269"/>
        <end position="348"/>
    </location>
</feature>
<evidence type="ECO:0000256" key="6">
    <source>
        <dbReference type="SAM" id="MobiDB-lite"/>
    </source>
</evidence>
<evidence type="ECO:0000256" key="4">
    <source>
        <dbReference type="ARBA" id="ARBA00022833"/>
    </source>
</evidence>
<dbReference type="EMBL" id="JABBWG010000039">
    <property type="protein sequence ID" value="KAG1808240.1"/>
    <property type="molecule type" value="Genomic_DNA"/>
</dbReference>
<gene>
    <name evidence="8" type="ORF">BJ212DRAFT_1384285</name>
</gene>
<name>A0A9P7E122_9AGAM</name>
<evidence type="ECO:0000256" key="3">
    <source>
        <dbReference type="ARBA" id="ARBA00022771"/>
    </source>
</evidence>
<dbReference type="GO" id="GO:0071011">
    <property type="term" value="C:precatalytic spliceosome"/>
    <property type="evidence" value="ECO:0007669"/>
    <property type="project" value="TreeGrafter"/>
</dbReference>
<protein>
    <recommendedName>
        <fullName evidence="7">Matrin-type domain-containing protein</fullName>
    </recommendedName>
</protein>
<dbReference type="InterPro" id="IPR003604">
    <property type="entry name" value="Matrin/U1-like-C_Znf_C2H2"/>
</dbReference>